<evidence type="ECO:0000256" key="8">
    <source>
        <dbReference type="ARBA" id="ARBA00023077"/>
    </source>
</evidence>
<keyword evidence="9 11" id="KW-0472">Membrane</keyword>
<name>A0A2K9NGY4_9PROT</name>
<dbReference type="Proteomes" id="UP000234752">
    <property type="component" value="Chromosome eg_2"/>
</dbReference>
<dbReference type="CDD" id="cd01347">
    <property type="entry name" value="ligand_gated_channel"/>
    <property type="match status" value="1"/>
</dbReference>
<evidence type="ECO:0000259" key="13">
    <source>
        <dbReference type="Pfam" id="PF00593"/>
    </source>
</evidence>
<evidence type="ECO:0000256" key="6">
    <source>
        <dbReference type="ARBA" id="ARBA00023004"/>
    </source>
</evidence>
<evidence type="ECO:0000256" key="12">
    <source>
        <dbReference type="RuleBase" id="RU003357"/>
    </source>
</evidence>
<dbReference type="InterPro" id="IPR036942">
    <property type="entry name" value="Beta-barrel_TonB_sf"/>
</dbReference>
<evidence type="ECO:0000313" key="16">
    <source>
        <dbReference type="Proteomes" id="UP000234752"/>
    </source>
</evidence>
<keyword evidence="3 11" id="KW-1134">Transmembrane beta strand</keyword>
<dbReference type="InterPro" id="IPR012910">
    <property type="entry name" value="Plug_dom"/>
</dbReference>
<evidence type="ECO:0000256" key="7">
    <source>
        <dbReference type="ARBA" id="ARBA00023065"/>
    </source>
</evidence>
<keyword evidence="5 11" id="KW-0812">Transmembrane</keyword>
<evidence type="ECO:0000313" key="15">
    <source>
        <dbReference type="EMBL" id="AUN32354.1"/>
    </source>
</evidence>
<proteinExistence type="inferred from homology"/>
<accession>A0A2K9NGY4</accession>
<evidence type="ECO:0000256" key="9">
    <source>
        <dbReference type="ARBA" id="ARBA00023136"/>
    </source>
</evidence>
<keyword evidence="16" id="KW-1185">Reference proteome</keyword>
<keyword evidence="4" id="KW-0410">Iron transport</keyword>
<keyword evidence="6" id="KW-0408">Iron</keyword>
<dbReference type="Pfam" id="PF07715">
    <property type="entry name" value="Plug"/>
    <property type="match status" value="1"/>
</dbReference>
<organism evidence="15 16">
    <name type="scientific">Niveispirillum cyanobacteriorum</name>
    <dbReference type="NCBI Taxonomy" id="1612173"/>
    <lineage>
        <taxon>Bacteria</taxon>
        <taxon>Pseudomonadati</taxon>
        <taxon>Pseudomonadota</taxon>
        <taxon>Alphaproteobacteria</taxon>
        <taxon>Rhodospirillales</taxon>
        <taxon>Azospirillaceae</taxon>
        <taxon>Niveispirillum</taxon>
    </lineage>
</organism>
<evidence type="ECO:0000256" key="4">
    <source>
        <dbReference type="ARBA" id="ARBA00022496"/>
    </source>
</evidence>
<dbReference type="GO" id="GO:0009279">
    <property type="term" value="C:cell outer membrane"/>
    <property type="evidence" value="ECO:0007669"/>
    <property type="project" value="UniProtKB-SubCell"/>
</dbReference>
<gene>
    <name evidence="15" type="ORF">C0V82_18430</name>
</gene>
<keyword evidence="2 11" id="KW-0813">Transport</keyword>
<dbReference type="Gene3D" id="2.40.170.20">
    <property type="entry name" value="TonB-dependent receptor, beta-barrel domain"/>
    <property type="match status" value="2"/>
</dbReference>
<dbReference type="SUPFAM" id="SSF56935">
    <property type="entry name" value="Porins"/>
    <property type="match status" value="1"/>
</dbReference>
<dbReference type="InterPro" id="IPR000531">
    <property type="entry name" value="Beta-barrel_TonB"/>
</dbReference>
<protein>
    <submittedName>
        <fullName evidence="15">TonB-dependent receptor</fullName>
    </submittedName>
</protein>
<dbReference type="EMBL" id="CP025612">
    <property type="protein sequence ID" value="AUN32354.1"/>
    <property type="molecule type" value="Genomic_DNA"/>
</dbReference>
<comment type="subcellular location">
    <subcellularLocation>
        <location evidence="1 11">Cell outer membrane</location>
        <topology evidence="1 11">Multi-pass membrane protein</topology>
    </subcellularLocation>
</comment>
<evidence type="ECO:0000256" key="1">
    <source>
        <dbReference type="ARBA" id="ARBA00004571"/>
    </source>
</evidence>
<dbReference type="GO" id="GO:0006826">
    <property type="term" value="P:iron ion transport"/>
    <property type="evidence" value="ECO:0007669"/>
    <property type="project" value="UniProtKB-KW"/>
</dbReference>
<evidence type="ECO:0000256" key="2">
    <source>
        <dbReference type="ARBA" id="ARBA00022448"/>
    </source>
</evidence>
<keyword evidence="10 11" id="KW-0998">Cell outer membrane</keyword>
<evidence type="ECO:0000256" key="10">
    <source>
        <dbReference type="ARBA" id="ARBA00023237"/>
    </source>
</evidence>
<dbReference type="AlphaFoldDB" id="A0A2K9NGY4"/>
<feature type="domain" description="TonB-dependent receptor plug" evidence="14">
    <location>
        <begin position="126"/>
        <end position="233"/>
    </location>
</feature>
<dbReference type="PANTHER" id="PTHR32552">
    <property type="entry name" value="FERRICHROME IRON RECEPTOR-RELATED"/>
    <property type="match status" value="1"/>
</dbReference>
<dbReference type="KEGG" id="ncb:C0V82_18430"/>
<reference evidence="15 16" key="1">
    <citation type="submission" date="2017-12" db="EMBL/GenBank/DDBJ databases">
        <title>Genomes of bacteria within cyanobacterial aggregates.</title>
        <authorList>
            <person name="Cai H."/>
        </authorList>
    </citation>
    <scope>NUCLEOTIDE SEQUENCE [LARGE SCALE GENOMIC DNA]</scope>
    <source>
        <strain evidence="15 16">TH16</strain>
    </source>
</reference>
<keyword evidence="15" id="KW-0675">Receptor</keyword>
<evidence type="ECO:0000256" key="5">
    <source>
        <dbReference type="ARBA" id="ARBA00022692"/>
    </source>
</evidence>
<dbReference type="PROSITE" id="PS52016">
    <property type="entry name" value="TONB_DEPENDENT_REC_3"/>
    <property type="match status" value="1"/>
</dbReference>
<dbReference type="Pfam" id="PF00593">
    <property type="entry name" value="TonB_dep_Rec_b-barrel"/>
    <property type="match status" value="1"/>
</dbReference>
<keyword evidence="7" id="KW-0406">Ion transport</keyword>
<evidence type="ECO:0000256" key="11">
    <source>
        <dbReference type="PROSITE-ProRule" id="PRU01360"/>
    </source>
</evidence>
<keyword evidence="8 12" id="KW-0798">TonB box</keyword>
<evidence type="ECO:0000256" key="3">
    <source>
        <dbReference type="ARBA" id="ARBA00022452"/>
    </source>
</evidence>
<dbReference type="InterPro" id="IPR039426">
    <property type="entry name" value="TonB-dep_rcpt-like"/>
</dbReference>
<evidence type="ECO:0000259" key="14">
    <source>
        <dbReference type="Pfam" id="PF07715"/>
    </source>
</evidence>
<comment type="similarity">
    <text evidence="11 12">Belongs to the TonB-dependent receptor family.</text>
</comment>
<sequence>MVSGLSGFQAKHIIRQTTDAQSSNQCPDETLWNQGSVRAGGALRARRANKCPACFLGPYSDWETRMKEVKFKPPSGASRLAITMAIGASVLASGAHAQDTAKTSSGETIQLEEIIVTARKRSENILKTPVSVTAVTAEEVEQRGITSVQNLSEQTPGFNINNNSSGRGDRSFQQLILRGFTPATTDSTPVATFIDGVPVSSPTAVMSVSSPERIELLRGPQSAYFGRNTFAGALNVVNKEPGNDYAGSLTTMIGTRNTRRVQAELEGPLVEDKLSFRVAGDYNAKDGTYKNYANPSMTLGDQSSRNANLLVVATPTDNLTIKAFGIISHDKDGPAALGLISARAITDSTGRVVVPAQANCTLGGFNPFMCGTVPSLPATTPAGNYNVDSFVRNALAVTTNRLIDPNDSVDSYGLVRDYRHAHLVVDYEIPDTNFTLSSLTGINHEEWGSLSDIGNYDSSGIANPAYTATNGLRSYFSSAYLVENISKDISQELRTSYDDGEALRFVAGVSYLGANGKRTVDTLDNMILNKQVTPSGKTESKTYGGFFGITYDITDKLTASVEGRYQIDKLYAYISPLADVVVTDPTFVPAGTYKAGSKLAEQTYKNFLPRVIAQYQWTDEVMTYASVAKGVNPASLNSGVVSYTGQAATIAKTLGIDLFVSPEKVTTYEVGLKGTAVDNRLRYAFAAYYSQWRDQLNQVIQTFVTPTGGFGSVFGTINSGNSDMKGLEFDGSFRLTKMITLTAAGALNDSKIKDYNAPLVTFLVGSTDFSGNELPSTSKYSASGGVMFNGEFDQWEDATWFARVDYNYKSGVWSDVANVVKTPESHIFNARVGATVGAVSVDVYANNLFDSRRYTTANNNILFTPAPSFTYSTLNVGLRDGRTLGVQAKYKF</sequence>
<feature type="domain" description="TonB-dependent receptor-like beta-barrel" evidence="13">
    <location>
        <begin position="396"/>
        <end position="848"/>
    </location>
</feature>
<dbReference type="PANTHER" id="PTHR32552:SF81">
    <property type="entry name" value="TONB-DEPENDENT OUTER MEMBRANE RECEPTOR"/>
    <property type="match status" value="1"/>
</dbReference>